<dbReference type="InterPro" id="IPR011519">
    <property type="entry name" value="UnbV_ASPIC"/>
</dbReference>
<dbReference type="InterPro" id="IPR013517">
    <property type="entry name" value="FG-GAP"/>
</dbReference>
<dbReference type="AlphaFoldDB" id="A0A1H5TXU2"/>
<dbReference type="RefSeq" id="WP_103923690.1">
    <property type="nucleotide sequence ID" value="NZ_FNVR01000003.1"/>
</dbReference>
<keyword evidence="5" id="KW-1185">Reference proteome</keyword>
<feature type="domain" description="ASPIC/UnbV" evidence="3">
    <location>
        <begin position="532"/>
        <end position="597"/>
    </location>
</feature>
<evidence type="ECO:0000313" key="5">
    <source>
        <dbReference type="Proteomes" id="UP000236736"/>
    </source>
</evidence>
<reference evidence="5" key="1">
    <citation type="submission" date="2016-10" db="EMBL/GenBank/DDBJ databases">
        <authorList>
            <person name="Varghese N."/>
            <person name="Submissions S."/>
        </authorList>
    </citation>
    <scope>NUCLEOTIDE SEQUENCE [LARGE SCALE GENOMIC DNA]</scope>
    <source>
        <strain evidence="5">DSM 17298</strain>
    </source>
</reference>
<evidence type="ECO:0000256" key="1">
    <source>
        <dbReference type="ARBA" id="ARBA00022729"/>
    </source>
</evidence>
<dbReference type="PANTHER" id="PTHR16026">
    <property type="entry name" value="CARTILAGE ACIDIC PROTEIN 1"/>
    <property type="match status" value="1"/>
</dbReference>
<gene>
    <name evidence="4" type="ORF">SAMN03080598_01003</name>
</gene>
<dbReference type="PANTHER" id="PTHR16026:SF0">
    <property type="entry name" value="CARTILAGE ACIDIC PROTEIN 1"/>
    <property type="match status" value="1"/>
</dbReference>
<dbReference type="OrthoDB" id="9816120at2"/>
<evidence type="ECO:0000256" key="2">
    <source>
        <dbReference type="SAM" id="SignalP"/>
    </source>
</evidence>
<dbReference type="Pfam" id="PF07593">
    <property type="entry name" value="UnbV_ASPIC"/>
    <property type="match status" value="1"/>
</dbReference>
<dbReference type="InterPro" id="IPR028994">
    <property type="entry name" value="Integrin_alpha_N"/>
</dbReference>
<dbReference type="Gene3D" id="2.130.10.130">
    <property type="entry name" value="Integrin alpha, N-terminal"/>
    <property type="match status" value="3"/>
</dbReference>
<dbReference type="PROSITE" id="PS51257">
    <property type="entry name" value="PROKAR_LIPOPROTEIN"/>
    <property type="match status" value="1"/>
</dbReference>
<dbReference type="InterPro" id="IPR027039">
    <property type="entry name" value="Crtac1"/>
</dbReference>
<dbReference type="STRING" id="1120964.GCA_001313265_00482"/>
<dbReference type="Pfam" id="PF13517">
    <property type="entry name" value="FG-GAP_3"/>
    <property type="match status" value="5"/>
</dbReference>
<protein>
    <submittedName>
        <fullName evidence="4">Repeat domain-containing protein</fullName>
    </submittedName>
</protein>
<dbReference type="Proteomes" id="UP000236736">
    <property type="component" value="Unassembled WGS sequence"/>
</dbReference>
<sequence length="1092" mass="120573">MQLHRLSFIALFASASCFFFSCAKEKAVEETLFTLVNPDSSGVQFTNQIQETAQANILTYQYFYNGGGVAVGDVNNDGLEDLYFTSNQGLNKLFLNLGQMKFRDITLATATGGRENAWATGAVMVDINADGLLDIYVCYSGDLPAGQRRNQLFVNQGLDSKGIPFYKEQAKDFGLDDPAFSTSAYFADLDRDGDLDMLLLNHNPILYSNLNANAFKTMLRTKDTLSSSKVYRNENGQFRDVSSEIGIDTGILSYGLGAIIGDFNEDGWPDIYIGNDYSSPDYFYVNQGDGTFVNHLHSAFTHTSLYSMGIDDADINRDGNLDLISLDMLPEDNKRQKLLHSPENYEHYKLFLEVGLHHQLMRNMLQLNNGNGTFSEVGQAAGISTTDWSWTPLFADFDNDGYTDLFVSNGFLKDFTNLDFINYRQQVLQESRPNQQQVMELINSMPATKIGNYAFRNLNGLNFRNSSAEWGLDTPGNSNGAVYADLDQDGDLDLIINNLNEPAQIYQNLASDRNIGNYLQVKLIGSSSNSDGIGAKIRIYQGTTVQYQQQQIYKGFQGNVTSILHFGLESPSIDSIRINWPSGESQTVISPTANQQIELKLVDAVVKSALKSEPKGRFQFSSEVIFDAPTESFNDFKRQSQLLYSLSQPGPILASGDLDGDGLPELISSSFEDFLLVFDGENPSKTAAKRIPVQGIGISSILILDADGDGDLDIFLGKGGYEDLSKSDSRLQDQMLLNDGKGEFKPAPGGFSPRNLTSTSVSIAWDFDGDGQKEIFIGGGYIPGRWPESDGSYLLKWSGNQIDAVVDPLLEKLKRVKAAVAVELDGDGIEELVVAAEFDRIRVFSAKNGKLQDLSDTFFPSGETGMWRSLLVEDLDGDGTPELLAGNWGLNSRLKTTQEVPLRIYFADFDENGSVDPIVTLPVQGKEYPLLSRDELAGQMYRKKALFSDYGSFSTAEISGILTEQELSKAEIITAETLETHLFTLKNGTFEPVEIPFSTQYSPINAAISILGKEGKMELLLFGNLDSPRLKIGKIAGNQGFLLEKESGKWKSVLQTESGLKLDKEITQSKKIGQTIWLGIRNVGLHSFQIIE</sequence>
<keyword evidence="1 2" id="KW-0732">Signal</keyword>
<evidence type="ECO:0000259" key="3">
    <source>
        <dbReference type="Pfam" id="PF07593"/>
    </source>
</evidence>
<proteinExistence type="predicted"/>
<organism evidence="4 5">
    <name type="scientific">Algoriphagus boritolerans DSM 17298 = JCM 18970</name>
    <dbReference type="NCBI Taxonomy" id="1120964"/>
    <lineage>
        <taxon>Bacteria</taxon>
        <taxon>Pseudomonadati</taxon>
        <taxon>Bacteroidota</taxon>
        <taxon>Cytophagia</taxon>
        <taxon>Cytophagales</taxon>
        <taxon>Cyclobacteriaceae</taxon>
        <taxon>Algoriphagus</taxon>
    </lineage>
</organism>
<name>A0A1H5TXU2_9BACT</name>
<feature type="signal peptide" evidence="2">
    <location>
        <begin position="1"/>
        <end position="23"/>
    </location>
</feature>
<evidence type="ECO:0000313" key="4">
    <source>
        <dbReference type="EMBL" id="SEF67692.1"/>
    </source>
</evidence>
<dbReference type="EMBL" id="FNVR01000003">
    <property type="protein sequence ID" value="SEF67692.1"/>
    <property type="molecule type" value="Genomic_DNA"/>
</dbReference>
<feature type="chain" id="PRO_5009285497" evidence="2">
    <location>
        <begin position="24"/>
        <end position="1092"/>
    </location>
</feature>
<accession>A0A1H5TXU2</accession>
<dbReference type="SUPFAM" id="SSF69318">
    <property type="entry name" value="Integrin alpha N-terminal domain"/>
    <property type="match status" value="2"/>
</dbReference>